<evidence type="ECO:0008006" key="4">
    <source>
        <dbReference type="Google" id="ProtNLM"/>
    </source>
</evidence>
<proteinExistence type="predicted"/>
<feature type="region of interest" description="Disordered" evidence="1">
    <location>
        <begin position="1"/>
        <end position="30"/>
    </location>
</feature>
<dbReference type="Proteomes" id="UP001195941">
    <property type="component" value="Unassembled WGS sequence"/>
</dbReference>
<gene>
    <name evidence="2" type="ORF">IT775_00280</name>
</gene>
<accession>A0ABS5HLY9</accession>
<dbReference type="Gene3D" id="2.30.30.830">
    <property type="match status" value="1"/>
</dbReference>
<name>A0ABS5HLY9_9RHOB</name>
<reference evidence="2 3" key="1">
    <citation type="journal article" date="2021" name="Arch. Microbiol.">
        <title>Thalassobius aquimarinus sp. nov., isolated from the Sea of Japan seashore.</title>
        <authorList>
            <person name="Kurilenko V.V."/>
            <person name="Romanenko L.A."/>
            <person name="Chernysheva N.Y."/>
            <person name="Velansky P.V."/>
            <person name="Tekutyeva L.A."/>
            <person name="Isaeva M.P."/>
            <person name="Mikhailov V.V."/>
        </authorList>
    </citation>
    <scope>NUCLEOTIDE SEQUENCE [LARGE SCALE GENOMIC DNA]</scope>
    <source>
        <strain evidence="2 3">KMM 8518</strain>
    </source>
</reference>
<dbReference type="RefSeq" id="WP_212699071.1">
    <property type="nucleotide sequence ID" value="NZ_JADMKU010000001.1"/>
</dbReference>
<keyword evidence="3" id="KW-1185">Reference proteome</keyword>
<evidence type="ECO:0000313" key="2">
    <source>
        <dbReference type="EMBL" id="MBR9649558.1"/>
    </source>
</evidence>
<sequence length="97" mass="10389">MPVTRITDATAPRAAQSNAKTRRAATQTRQLPLAQTSLIGTFLTPSGSSAYLKLPRGELRRVRTGDMVDGARITAIGDGRLTLTRGTESRAMHMAGH</sequence>
<feature type="compositionally biased region" description="Polar residues" evidence="1">
    <location>
        <begin position="15"/>
        <end position="30"/>
    </location>
</feature>
<evidence type="ECO:0000313" key="3">
    <source>
        <dbReference type="Proteomes" id="UP001195941"/>
    </source>
</evidence>
<dbReference type="EMBL" id="JADMKU010000001">
    <property type="protein sequence ID" value="MBR9649558.1"/>
    <property type="molecule type" value="Genomic_DNA"/>
</dbReference>
<protein>
    <recommendedName>
        <fullName evidence="4">Type IV pilus biogenesis</fullName>
    </recommendedName>
</protein>
<evidence type="ECO:0000256" key="1">
    <source>
        <dbReference type="SAM" id="MobiDB-lite"/>
    </source>
</evidence>
<comment type="caution">
    <text evidence="2">The sequence shown here is derived from an EMBL/GenBank/DDBJ whole genome shotgun (WGS) entry which is preliminary data.</text>
</comment>
<organism evidence="2 3">
    <name type="scientific">Thalassovita aquimarina</name>
    <dbReference type="NCBI Taxonomy" id="2785917"/>
    <lineage>
        <taxon>Bacteria</taxon>
        <taxon>Pseudomonadati</taxon>
        <taxon>Pseudomonadota</taxon>
        <taxon>Alphaproteobacteria</taxon>
        <taxon>Rhodobacterales</taxon>
        <taxon>Roseobacteraceae</taxon>
        <taxon>Thalassovita</taxon>
    </lineage>
</organism>